<evidence type="ECO:0000256" key="2">
    <source>
        <dbReference type="ARBA" id="ARBA00010617"/>
    </source>
</evidence>
<comment type="subcellular location">
    <subcellularLocation>
        <location evidence="1">Membrane</location>
    </subcellularLocation>
</comment>
<dbReference type="Proteomes" id="UP000596660">
    <property type="component" value="Unplaced"/>
</dbReference>
<dbReference type="PANTHER" id="PTHR24282">
    <property type="entry name" value="CYTOCHROME P450 FAMILY MEMBER"/>
    <property type="match status" value="1"/>
</dbReference>
<dbReference type="InterPro" id="IPR050665">
    <property type="entry name" value="Cytochrome_P450_Monooxygen"/>
</dbReference>
<keyword evidence="5 11" id="KW-0479">Metal-binding</keyword>
<gene>
    <name evidence="14" type="primary">LOC110713891</name>
</gene>
<dbReference type="Pfam" id="PF00067">
    <property type="entry name" value="p450"/>
    <property type="match status" value="1"/>
</dbReference>
<dbReference type="InterPro" id="IPR036396">
    <property type="entry name" value="Cyt_P450_sf"/>
</dbReference>
<reference evidence="14" key="2">
    <citation type="submission" date="2021-03" db="UniProtKB">
        <authorList>
            <consortium name="EnsemblPlants"/>
        </authorList>
    </citation>
    <scope>IDENTIFICATION</scope>
</reference>
<evidence type="ECO:0000313" key="14">
    <source>
        <dbReference type="EnsemblPlants" id="AUR62004593-RA:cds"/>
    </source>
</evidence>
<evidence type="ECO:0000256" key="10">
    <source>
        <dbReference type="ARBA" id="ARBA00023136"/>
    </source>
</evidence>
<dbReference type="FunFam" id="1.10.630.10:FF:000029">
    <property type="entry name" value="Cytochrome P450 734A1"/>
    <property type="match status" value="1"/>
</dbReference>
<dbReference type="Gramene" id="AUR62004593-RA">
    <property type="protein sequence ID" value="AUR62004593-RA:cds"/>
    <property type="gene ID" value="AUR62004593"/>
</dbReference>
<accession>A0A803KZY3</accession>
<evidence type="ECO:0000256" key="1">
    <source>
        <dbReference type="ARBA" id="ARBA00004370"/>
    </source>
</evidence>
<evidence type="ECO:0000256" key="6">
    <source>
        <dbReference type="ARBA" id="ARBA00022989"/>
    </source>
</evidence>
<dbReference type="GO" id="GO:0004497">
    <property type="term" value="F:monooxygenase activity"/>
    <property type="evidence" value="ECO:0007669"/>
    <property type="project" value="UniProtKB-KW"/>
</dbReference>
<comment type="similarity">
    <text evidence="2 12">Belongs to the cytochrome P450 family.</text>
</comment>
<dbReference type="InterPro" id="IPR002401">
    <property type="entry name" value="Cyt_P450_E_grp-I"/>
</dbReference>
<evidence type="ECO:0000256" key="9">
    <source>
        <dbReference type="ARBA" id="ARBA00023033"/>
    </source>
</evidence>
<proteinExistence type="inferred from homology"/>
<keyword evidence="4 13" id="KW-0812">Transmembrane</keyword>
<dbReference type="KEGG" id="cqi:110713891"/>
<dbReference type="GO" id="GO:0005506">
    <property type="term" value="F:iron ion binding"/>
    <property type="evidence" value="ECO:0007669"/>
    <property type="project" value="InterPro"/>
</dbReference>
<dbReference type="SUPFAM" id="SSF48264">
    <property type="entry name" value="Cytochrome P450"/>
    <property type="match status" value="1"/>
</dbReference>
<evidence type="ECO:0000256" key="3">
    <source>
        <dbReference type="ARBA" id="ARBA00022617"/>
    </source>
</evidence>
<evidence type="ECO:0000256" key="8">
    <source>
        <dbReference type="ARBA" id="ARBA00023004"/>
    </source>
</evidence>
<dbReference type="RefSeq" id="XP_021748022.1">
    <property type="nucleotide sequence ID" value="XM_021892330.1"/>
</dbReference>
<dbReference type="OMA" id="KDGHADN"/>
<evidence type="ECO:0000256" key="5">
    <source>
        <dbReference type="ARBA" id="ARBA00022723"/>
    </source>
</evidence>
<dbReference type="EnsemblPlants" id="AUR62004593-RA">
    <property type="protein sequence ID" value="AUR62004593-RA:cds"/>
    <property type="gene ID" value="AUR62004593"/>
</dbReference>
<evidence type="ECO:0000256" key="7">
    <source>
        <dbReference type="ARBA" id="ARBA00023002"/>
    </source>
</evidence>
<evidence type="ECO:0000256" key="4">
    <source>
        <dbReference type="ARBA" id="ARBA00022692"/>
    </source>
</evidence>
<reference evidence="14" key="1">
    <citation type="journal article" date="2017" name="Nature">
        <title>The genome of Chenopodium quinoa.</title>
        <authorList>
            <person name="Jarvis D.E."/>
            <person name="Ho Y.S."/>
            <person name="Lightfoot D.J."/>
            <person name="Schmoeckel S.M."/>
            <person name="Li B."/>
            <person name="Borm T.J.A."/>
            <person name="Ohyanagi H."/>
            <person name="Mineta K."/>
            <person name="Michell C.T."/>
            <person name="Saber N."/>
            <person name="Kharbatia N.M."/>
            <person name="Rupper R.R."/>
            <person name="Sharp A.R."/>
            <person name="Dally N."/>
            <person name="Boughton B.A."/>
            <person name="Woo Y.H."/>
            <person name="Gao G."/>
            <person name="Schijlen E.G.W.M."/>
            <person name="Guo X."/>
            <person name="Momin A.A."/>
            <person name="Negrao S."/>
            <person name="Al-Babili S."/>
            <person name="Gehring C."/>
            <person name="Roessner U."/>
            <person name="Jung C."/>
            <person name="Murphy K."/>
            <person name="Arold S.T."/>
            <person name="Gojobori T."/>
            <person name="van der Linden C.G."/>
            <person name="van Loo E.N."/>
            <person name="Jellen E.N."/>
            <person name="Maughan P.J."/>
            <person name="Tester M."/>
        </authorList>
    </citation>
    <scope>NUCLEOTIDE SEQUENCE [LARGE SCALE GENOMIC DNA]</scope>
    <source>
        <strain evidence="14">cv. PI 614886</strain>
    </source>
</reference>
<dbReference type="OrthoDB" id="1470350at2759"/>
<evidence type="ECO:0008006" key="16">
    <source>
        <dbReference type="Google" id="ProtNLM"/>
    </source>
</evidence>
<evidence type="ECO:0000256" key="11">
    <source>
        <dbReference type="PIRSR" id="PIRSR602401-1"/>
    </source>
</evidence>
<comment type="cofactor">
    <cofactor evidence="11">
        <name>heme</name>
        <dbReference type="ChEBI" id="CHEBI:30413"/>
    </cofactor>
</comment>
<keyword evidence="3 11" id="KW-0349">Heme</keyword>
<dbReference type="AlphaFoldDB" id="A0A803KZY3"/>
<dbReference type="GO" id="GO:0020037">
    <property type="term" value="F:heme binding"/>
    <property type="evidence" value="ECO:0007669"/>
    <property type="project" value="InterPro"/>
</dbReference>
<dbReference type="PRINTS" id="PR00463">
    <property type="entry name" value="EP450I"/>
</dbReference>
<sequence length="529" mass="60308">MSFHPTETRMETTLNYPISIILVIIVLIILWKVVNGVWLRPKKMEKLLRRQGFKGNPYKFIVGDVKEIITQTKLALGKPISLEDDHLPRIVCFIHHIIQNYGEQCFAWMGPTPWVIITNAEKIKDVLIKYEDFQKPNHPFTQLLMVGLFGLEGETWVKHRRIINPAFHMDKLKSMFHSIHESCSLMTTSWEEMISKGGSTSAEIDVWPYLESLTGDIISRVAFGSSYEKGIRICELQTEQVNLSIASPQASNYIPGCRFLPTKKNRRVKEICKEIEESLTEIIDLRKKEMEAGASTKDDLLGILLESSMKEIKEHGNEKGKGLTTKEVVDECKIFYLAGSETTSTLIVWALILMSKHQIWQDRARAEVLQLFGKDEIPTFQGLSHLKIVTMILNETLRLYTPAYMLLRKVYKDTKLQDVLIPAGTEILLPLCIIHQDINLWGNDAKEFNPERFAQGISKATKGQPIYFPFSTGPRFCIGQNLSLLEAKLTLAMILQRFSFDVSPTYIHAPHGTLTVRPQHGANLILTKI</sequence>
<dbReference type="PANTHER" id="PTHR24282:SF255">
    <property type="entry name" value="CYTOCHROME P450 72A11-RELATED"/>
    <property type="match status" value="1"/>
</dbReference>
<keyword evidence="7 12" id="KW-0560">Oxidoreductase</keyword>
<keyword evidence="9 12" id="KW-0503">Monooxygenase</keyword>
<name>A0A803KZY3_CHEQI</name>
<dbReference type="GO" id="GO:0016020">
    <property type="term" value="C:membrane"/>
    <property type="evidence" value="ECO:0007669"/>
    <property type="project" value="UniProtKB-SubCell"/>
</dbReference>
<evidence type="ECO:0000256" key="12">
    <source>
        <dbReference type="RuleBase" id="RU000461"/>
    </source>
</evidence>
<evidence type="ECO:0000256" key="13">
    <source>
        <dbReference type="SAM" id="Phobius"/>
    </source>
</evidence>
<dbReference type="GeneID" id="110713891"/>
<dbReference type="GO" id="GO:0016705">
    <property type="term" value="F:oxidoreductase activity, acting on paired donors, with incorporation or reduction of molecular oxygen"/>
    <property type="evidence" value="ECO:0007669"/>
    <property type="project" value="InterPro"/>
</dbReference>
<dbReference type="PRINTS" id="PR00385">
    <property type="entry name" value="P450"/>
</dbReference>
<evidence type="ECO:0000313" key="15">
    <source>
        <dbReference type="Proteomes" id="UP000596660"/>
    </source>
</evidence>
<organism evidence="14 15">
    <name type="scientific">Chenopodium quinoa</name>
    <name type="common">Quinoa</name>
    <dbReference type="NCBI Taxonomy" id="63459"/>
    <lineage>
        <taxon>Eukaryota</taxon>
        <taxon>Viridiplantae</taxon>
        <taxon>Streptophyta</taxon>
        <taxon>Embryophyta</taxon>
        <taxon>Tracheophyta</taxon>
        <taxon>Spermatophyta</taxon>
        <taxon>Magnoliopsida</taxon>
        <taxon>eudicotyledons</taxon>
        <taxon>Gunneridae</taxon>
        <taxon>Pentapetalae</taxon>
        <taxon>Caryophyllales</taxon>
        <taxon>Chenopodiaceae</taxon>
        <taxon>Chenopodioideae</taxon>
        <taxon>Atripliceae</taxon>
        <taxon>Chenopodium</taxon>
    </lineage>
</organism>
<dbReference type="PROSITE" id="PS00086">
    <property type="entry name" value="CYTOCHROME_P450"/>
    <property type="match status" value="1"/>
</dbReference>
<keyword evidence="15" id="KW-1185">Reference proteome</keyword>
<keyword evidence="10 13" id="KW-0472">Membrane</keyword>
<dbReference type="InterPro" id="IPR001128">
    <property type="entry name" value="Cyt_P450"/>
</dbReference>
<keyword evidence="8 11" id="KW-0408">Iron</keyword>
<dbReference type="InterPro" id="IPR017972">
    <property type="entry name" value="Cyt_P450_CS"/>
</dbReference>
<dbReference type="Gene3D" id="1.10.630.10">
    <property type="entry name" value="Cytochrome P450"/>
    <property type="match status" value="1"/>
</dbReference>
<protein>
    <recommendedName>
        <fullName evidence="16">Cytochrome P450</fullName>
    </recommendedName>
</protein>
<feature type="transmembrane region" description="Helical" evidence="13">
    <location>
        <begin position="20"/>
        <end position="39"/>
    </location>
</feature>
<feature type="binding site" description="axial binding residue" evidence="11">
    <location>
        <position position="477"/>
    </location>
    <ligand>
        <name>heme</name>
        <dbReference type="ChEBI" id="CHEBI:30413"/>
    </ligand>
    <ligandPart>
        <name>Fe</name>
        <dbReference type="ChEBI" id="CHEBI:18248"/>
    </ligandPart>
</feature>
<keyword evidence="6 13" id="KW-1133">Transmembrane helix</keyword>